<protein>
    <recommendedName>
        <fullName evidence="4">Receptor L-domain domain-containing protein</fullName>
    </recommendedName>
</protein>
<evidence type="ECO:0000313" key="2">
    <source>
        <dbReference type="EMBL" id="KAJ5116926.1"/>
    </source>
</evidence>
<dbReference type="EMBL" id="JAPQKH010000001">
    <property type="protein sequence ID" value="KAJ5116926.1"/>
    <property type="molecule type" value="Genomic_DNA"/>
</dbReference>
<organism evidence="2 3">
    <name type="scientific">Penicillium angulare</name>
    <dbReference type="NCBI Taxonomy" id="116970"/>
    <lineage>
        <taxon>Eukaryota</taxon>
        <taxon>Fungi</taxon>
        <taxon>Dikarya</taxon>
        <taxon>Ascomycota</taxon>
        <taxon>Pezizomycotina</taxon>
        <taxon>Eurotiomycetes</taxon>
        <taxon>Eurotiomycetidae</taxon>
        <taxon>Eurotiales</taxon>
        <taxon>Aspergillaceae</taxon>
        <taxon>Penicillium</taxon>
    </lineage>
</organism>
<name>A0A9W9KT51_9EURO</name>
<evidence type="ECO:0000256" key="1">
    <source>
        <dbReference type="SAM" id="SignalP"/>
    </source>
</evidence>
<sequence>MKAFYVLFAVALGVSTSCLGAETKECDTTGADEGSVTVLELHSPEQLDAFEGCTILNGHIIIQSDYDGDFSLNGVTTVNGNISTVDEGAEYLNLFEMQDLENIDHLHLLGISGDVNIPNLESLGDLELVQTSTSGNADLTALAEADNLSVRGSWTSTKFSSLKTVTVQCQFCGSQTCEIYGDERKFPYITVNLPSLEKADKLEVAGAVKRFVLCPWTKNIYSHS</sequence>
<keyword evidence="1" id="KW-0732">Signal</keyword>
<comment type="caution">
    <text evidence="2">The sequence shown here is derived from an EMBL/GenBank/DDBJ whole genome shotgun (WGS) entry which is preliminary data.</text>
</comment>
<dbReference type="AlphaFoldDB" id="A0A9W9KT51"/>
<reference evidence="2" key="2">
    <citation type="journal article" date="2023" name="IMA Fungus">
        <title>Comparative genomic study of the Penicillium genus elucidates a diverse pangenome and 15 lateral gene transfer events.</title>
        <authorList>
            <person name="Petersen C."/>
            <person name="Sorensen T."/>
            <person name="Nielsen M.R."/>
            <person name="Sondergaard T.E."/>
            <person name="Sorensen J.L."/>
            <person name="Fitzpatrick D.A."/>
            <person name="Frisvad J.C."/>
            <person name="Nielsen K.L."/>
        </authorList>
    </citation>
    <scope>NUCLEOTIDE SEQUENCE</scope>
    <source>
        <strain evidence="2">IBT 30069</strain>
    </source>
</reference>
<dbReference type="OrthoDB" id="536881at2759"/>
<dbReference type="SUPFAM" id="SSF52058">
    <property type="entry name" value="L domain-like"/>
    <property type="match status" value="1"/>
</dbReference>
<dbReference type="PROSITE" id="PS51257">
    <property type="entry name" value="PROKAR_LIPOPROTEIN"/>
    <property type="match status" value="1"/>
</dbReference>
<gene>
    <name evidence="2" type="ORF">N7456_001274</name>
</gene>
<evidence type="ECO:0000313" key="3">
    <source>
        <dbReference type="Proteomes" id="UP001149165"/>
    </source>
</evidence>
<dbReference type="Proteomes" id="UP001149165">
    <property type="component" value="Unassembled WGS sequence"/>
</dbReference>
<feature type="signal peptide" evidence="1">
    <location>
        <begin position="1"/>
        <end position="20"/>
    </location>
</feature>
<keyword evidence="3" id="KW-1185">Reference proteome</keyword>
<accession>A0A9W9KT51</accession>
<feature type="chain" id="PRO_5040747708" description="Receptor L-domain domain-containing protein" evidence="1">
    <location>
        <begin position="21"/>
        <end position="224"/>
    </location>
</feature>
<evidence type="ECO:0008006" key="4">
    <source>
        <dbReference type="Google" id="ProtNLM"/>
    </source>
</evidence>
<reference evidence="2" key="1">
    <citation type="submission" date="2022-11" db="EMBL/GenBank/DDBJ databases">
        <authorList>
            <person name="Petersen C."/>
        </authorList>
    </citation>
    <scope>NUCLEOTIDE SEQUENCE</scope>
    <source>
        <strain evidence="2">IBT 30069</strain>
    </source>
</reference>
<proteinExistence type="predicted"/>